<feature type="transmembrane region" description="Helical" evidence="1">
    <location>
        <begin position="137"/>
        <end position="156"/>
    </location>
</feature>
<comment type="caution">
    <text evidence="3">The sequence shown here is derived from an EMBL/GenBank/DDBJ whole genome shotgun (WGS) entry which is preliminary data.</text>
</comment>
<gene>
    <name evidence="3" type="ORF">VaNZ11_016327</name>
</gene>
<accession>A0ABQ5SMI6</accession>
<dbReference type="PANTHER" id="PTHR43592:SF15">
    <property type="entry name" value="CAAX AMINO TERMINAL PROTEASE FAMILY PROTEIN"/>
    <property type="match status" value="1"/>
</dbReference>
<evidence type="ECO:0000313" key="3">
    <source>
        <dbReference type="EMBL" id="GLI71208.1"/>
    </source>
</evidence>
<feature type="transmembrane region" description="Helical" evidence="1">
    <location>
        <begin position="109"/>
        <end position="131"/>
    </location>
</feature>
<name>A0ABQ5SMI6_9CHLO</name>
<reference evidence="3 4" key="1">
    <citation type="journal article" date="2023" name="IScience">
        <title>Expanded male sex-determining region conserved during the evolution of homothallism in the green alga Volvox.</title>
        <authorList>
            <person name="Yamamoto K."/>
            <person name="Matsuzaki R."/>
            <person name="Mahakham W."/>
            <person name="Heman W."/>
            <person name="Sekimoto H."/>
            <person name="Kawachi M."/>
            <person name="Minakuchi Y."/>
            <person name="Toyoda A."/>
            <person name="Nozaki H."/>
        </authorList>
    </citation>
    <scope>NUCLEOTIDE SEQUENCE [LARGE SCALE GENOMIC DNA]</scope>
    <source>
        <strain evidence="3 4">NIES-4468</strain>
    </source>
</reference>
<evidence type="ECO:0000256" key="1">
    <source>
        <dbReference type="SAM" id="Phobius"/>
    </source>
</evidence>
<evidence type="ECO:0000313" key="4">
    <source>
        <dbReference type="Proteomes" id="UP001165090"/>
    </source>
</evidence>
<dbReference type="EMBL" id="BSDZ01000103">
    <property type="protein sequence ID" value="GLI71208.1"/>
    <property type="molecule type" value="Genomic_DNA"/>
</dbReference>
<dbReference type="InterPro" id="IPR003675">
    <property type="entry name" value="Rce1/LyrA-like_dom"/>
</dbReference>
<feature type="domain" description="CAAX prenyl protease 2/Lysostaphin resistance protein A-like" evidence="2">
    <location>
        <begin position="61"/>
        <end position="141"/>
    </location>
</feature>
<sequence length="161" mass="16008">MLWSATAAAVSLRTGVDLLHLSGAGVVPSPSASPAPSGADLTAGLIFGGLLQNPGDLGQWLRAMAISAISPAAAEELLYRGFLLTAMQQRFGAINATAIAATHLSLSQFFPFILLGACCGGLALASGSVLPAVVAHASYNAAGIVVGLVVALGVRVQTGSP</sequence>
<evidence type="ECO:0000259" key="2">
    <source>
        <dbReference type="Pfam" id="PF02517"/>
    </source>
</evidence>
<keyword evidence="4" id="KW-1185">Reference proteome</keyword>
<dbReference type="Proteomes" id="UP001165090">
    <property type="component" value="Unassembled WGS sequence"/>
</dbReference>
<dbReference type="Pfam" id="PF02517">
    <property type="entry name" value="Rce1-like"/>
    <property type="match status" value="1"/>
</dbReference>
<protein>
    <recommendedName>
        <fullName evidence="2">CAAX prenyl protease 2/Lysostaphin resistance protein A-like domain-containing protein</fullName>
    </recommendedName>
</protein>
<organism evidence="3 4">
    <name type="scientific">Volvox africanus</name>
    <dbReference type="NCBI Taxonomy" id="51714"/>
    <lineage>
        <taxon>Eukaryota</taxon>
        <taxon>Viridiplantae</taxon>
        <taxon>Chlorophyta</taxon>
        <taxon>core chlorophytes</taxon>
        <taxon>Chlorophyceae</taxon>
        <taxon>CS clade</taxon>
        <taxon>Chlamydomonadales</taxon>
        <taxon>Volvocaceae</taxon>
        <taxon>Volvox</taxon>
    </lineage>
</organism>
<keyword evidence="1" id="KW-1133">Transmembrane helix</keyword>
<keyword evidence="1" id="KW-0812">Transmembrane</keyword>
<dbReference type="PANTHER" id="PTHR43592">
    <property type="entry name" value="CAAX AMINO TERMINAL PROTEASE"/>
    <property type="match status" value="1"/>
</dbReference>
<proteinExistence type="predicted"/>
<keyword evidence="1" id="KW-0472">Membrane</keyword>